<dbReference type="InterPro" id="IPR006683">
    <property type="entry name" value="Thioestr_dom"/>
</dbReference>
<dbReference type="Pfam" id="PF03061">
    <property type="entry name" value="4HBT"/>
    <property type="match status" value="1"/>
</dbReference>
<evidence type="ECO:0000313" key="4">
    <source>
        <dbReference type="EMBL" id="KPV43490.1"/>
    </source>
</evidence>
<comment type="caution">
    <text evidence="4">The sequence shown here is derived from an EMBL/GenBank/DDBJ whole genome shotgun (WGS) entry which is preliminary data.</text>
</comment>
<dbReference type="InterPro" id="IPR003736">
    <property type="entry name" value="PAAI_dom"/>
</dbReference>
<dbReference type="AlphaFoldDB" id="A0A0P9CCZ7"/>
<dbReference type="PANTHER" id="PTHR21660">
    <property type="entry name" value="THIOESTERASE SUPERFAMILY MEMBER-RELATED"/>
    <property type="match status" value="1"/>
</dbReference>
<dbReference type="PATRIC" id="fig|471514.4.peg.729"/>
<evidence type="ECO:0000256" key="2">
    <source>
        <dbReference type="ARBA" id="ARBA00022801"/>
    </source>
</evidence>
<keyword evidence="5" id="KW-1185">Reference proteome</keyword>
<evidence type="ECO:0000313" key="5">
    <source>
        <dbReference type="Proteomes" id="UP000050482"/>
    </source>
</evidence>
<dbReference type="PANTHER" id="PTHR21660:SF1">
    <property type="entry name" value="ACYL-COENZYME A THIOESTERASE 13"/>
    <property type="match status" value="1"/>
</dbReference>
<dbReference type="CDD" id="cd03443">
    <property type="entry name" value="PaaI_thioesterase"/>
    <property type="match status" value="1"/>
</dbReference>
<dbReference type="EMBL" id="LJCO01000048">
    <property type="protein sequence ID" value="KPV43490.1"/>
    <property type="molecule type" value="Genomic_DNA"/>
</dbReference>
<reference evidence="4 5" key="1">
    <citation type="submission" date="2015-09" db="EMBL/GenBank/DDBJ databases">
        <title>Draft genome sequence of Alicyclobacillus ferrooxydans DSM 22381.</title>
        <authorList>
            <person name="Hemp J."/>
        </authorList>
    </citation>
    <scope>NUCLEOTIDE SEQUENCE [LARGE SCALE GENOMIC DNA]</scope>
    <source>
        <strain evidence="4 5">TC-34</strain>
    </source>
</reference>
<comment type="similarity">
    <text evidence="1">Belongs to the thioesterase PaaI family.</text>
</comment>
<dbReference type="InterPro" id="IPR029069">
    <property type="entry name" value="HotDog_dom_sf"/>
</dbReference>
<dbReference type="OrthoDB" id="2139465at2"/>
<dbReference type="NCBIfam" id="TIGR00369">
    <property type="entry name" value="unchar_dom_1"/>
    <property type="match status" value="1"/>
</dbReference>
<evidence type="ECO:0000259" key="3">
    <source>
        <dbReference type="Pfam" id="PF03061"/>
    </source>
</evidence>
<name>A0A0P9CCZ7_9BACL</name>
<evidence type="ECO:0000256" key="1">
    <source>
        <dbReference type="ARBA" id="ARBA00008324"/>
    </source>
</evidence>
<gene>
    <name evidence="4" type="ORF">AN477_11750</name>
</gene>
<keyword evidence="2" id="KW-0378">Hydrolase</keyword>
<dbReference type="InterPro" id="IPR039298">
    <property type="entry name" value="ACOT13"/>
</dbReference>
<dbReference type="Proteomes" id="UP000050482">
    <property type="component" value="Unassembled WGS sequence"/>
</dbReference>
<dbReference type="Gene3D" id="3.10.129.10">
    <property type="entry name" value="Hotdog Thioesterase"/>
    <property type="match status" value="1"/>
</dbReference>
<dbReference type="SUPFAM" id="SSF54637">
    <property type="entry name" value="Thioesterase/thiol ester dehydrase-isomerase"/>
    <property type="match status" value="1"/>
</dbReference>
<accession>A0A0P9CCZ7</accession>
<protein>
    <recommendedName>
        <fullName evidence="3">Thioesterase domain-containing protein</fullName>
    </recommendedName>
</protein>
<dbReference type="GO" id="GO:0047617">
    <property type="term" value="F:fatty acyl-CoA hydrolase activity"/>
    <property type="evidence" value="ECO:0007669"/>
    <property type="project" value="InterPro"/>
</dbReference>
<organism evidence="4 5">
    <name type="scientific">Alicyclobacillus ferrooxydans</name>
    <dbReference type="NCBI Taxonomy" id="471514"/>
    <lineage>
        <taxon>Bacteria</taxon>
        <taxon>Bacillati</taxon>
        <taxon>Bacillota</taxon>
        <taxon>Bacilli</taxon>
        <taxon>Bacillales</taxon>
        <taxon>Alicyclobacillaceae</taxon>
        <taxon>Alicyclobacillus</taxon>
    </lineage>
</organism>
<dbReference type="RefSeq" id="WP_054969354.1">
    <property type="nucleotide sequence ID" value="NZ_LJCO01000048.1"/>
</dbReference>
<proteinExistence type="inferred from homology"/>
<dbReference type="STRING" id="471514.AN477_11750"/>
<sequence>MRFILQPLDQFLGFQYQRLSSARVLILLQLKPIHFNSVGVVHGGIISTMVDVAMSNLVEADENGVQRAVTTDLHTTFVTGATGEMLAAEASIVKQGRRLMYAECEVRNDQDQLVARSVGTFFMKQTE</sequence>
<feature type="domain" description="Thioesterase" evidence="3">
    <location>
        <begin position="39"/>
        <end position="115"/>
    </location>
</feature>